<evidence type="ECO:0000313" key="7">
    <source>
        <dbReference type="Proteomes" id="UP001059859"/>
    </source>
</evidence>
<keyword evidence="2" id="KW-0238">DNA-binding</keyword>
<dbReference type="InterPro" id="IPR041664">
    <property type="entry name" value="AAA_16"/>
</dbReference>
<dbReference type="InterPro" id="IPR003593">
    <property type="entry name" value="AAA+_ATPase"/>
</dbReference>
<feature type="compositionally biased region" description="Polar residues" evidence="4">
    <location>
        <begin position="8"/>
        <end position="20"/>
    </location>
</feature>
<dbReference type="SMART" id="SM00421">
    <property type="entry name" value="HTH_LUXR"/>
    <property type="match status" value="1"/>
</dbReference>
<dbReference type="CDD" id="cd06170">
    <property type="entry name" value="LuxR_C_like"/>
    <property type="match status" value="1"/>
</dbReference>
<dbReference type="Proteomes" id="UP001059859">
    <property type="component" value="Chromosome"/>
</dbReference>
<evidence type="ECO:0000256" key="1">
    <source>
        <dbReference type="ARBA" id="ARBA00023015"/>
    </source>
</evidence>
<proteinExistence type="predicted"/>
<dbReference type="PANTHER" id="PTHR44688:SF16">
    <property type="entry name" value="DNA-BINDING TRANSCRIPTIONAL ACTIVATOR DEVR_DOSR"/>
    <property type="match status" value="1"/>
</dbReference>
<dbReference type="EMBL" id="CP104275">
    <property type="protein sequence ID" value="UWX97964.1"/>
    <property type="molecule type" value="Genomic_DNA"/>
</dbReference>
<feature type="domain" description="HTH luxR-type" evidence="5">
    <location>
        <begin position="850"/>
        <end position="915"/>
    </location>
</feature>
<evidence type="ECO:0000256" key="2">
    <source>
        <dbReference type="ARBA" id="ARBA00023125"/>
    </source>
</evidence>
<name>A0ABY5YUK4_9MICC</name>
<keyword evidence="3" id="KW-0804">Transcription</keyword>
<organism evidence="6 7">
    <name type="scientific">Arthrobacter zhaoxinii</name>
    <dbReference type="NCBI Taxonomy" id="2964616"/>
    <lineage>
        <taxon>Bacteria</taxon>
        <taxon>Bacillati</taxon>
        <taxon>Actinomycetota</taxon>
        <taxon>Actinomycetes</taxon>
        <taxon>Micrococcales</taxon>
        <taxon>Micrococcaceae</taxon>
        <taxon>Arthrobacter</taxon>
    </lineage>
</organism>
<evidence type="ECO:0000256" key="3">
    <source>
        <dbReference type="ARBA" id="ARBA00023163"/>
    </source>
</evidence>
<dbReference type="InterPro" id="IPR027417">
    <property type="entry name" value="P-loop_NTPase"/>
</dbReference>
<dbReference type="RefSeq" id="WP_260653124.1">
    <property type="nucleotide sequence ID" value="NZ_CP104275.1"/>
</dbReference>
<dbReference type="PRINTS" id="PR00038">
    <property type="entry name" value="HTHLUXR"/>
</dbReference>
<dbReference type="InterPro" id="IPR000792">
    <property type="entry name" value="Tscrpt_reg_LuxR_C"/>
</dbReference>
<dbReference type="Pfam" id="PF00196">
    <property type="entry name" value="GerE"/>
    <property type="match status" value="1"/>
</dbReference>
<dbReference type="SMART" id="SM00382">
    <property type="entry name" value="AAA"/>
    <property type="match status" value="1"/>
</dbReference>
<gene>
    <name evidence="6" type="ORF">N2K95_04650</name>
</gene>
<dbReference type="InterPro" id="IPR036388">
    <property type="entry name" value="WH-like_DNA-bd_sf"/>
</dbReference>
<evidence type="ECO:0000313" key="6">
    <source>
        <dbReference type="EMBL" id="UWX97964.1"/>
    </source>
</evidence>
<dbReference type="PROSITE" id="PS50043">
    <property type="entry name" value="HTH_LUXR_2"/>
    <property type="match status" value="1"/>
</dbReference>
<reference evidence="6" key="1">
    <citation type="submission" date="2022-09" db="EMBL/GenBank/DDBJ databases">
        <title>Novel species in genus Arthrobacter.</title>
        <authorList>
            <person name="Liu Y."/>
        </authorList>
    </citation>
    <scope>NUCLEOTIDE SEQUENCE</scope>
    <source>
        <strain evidence="6">Zg-Y815</strain>
    </source>
</reference>
<dbReference type="InterPro" id="IPR016032">
    <property type="entry name" value="Sig_transdc_resp-reg_C-effctor"/>
</dbReference>
<dbReference type="Gene3D" id="1.10.10.10">
    <property type="entry name" value="Winged helix-like DNA-binding domain superfamily/Winged helix DNA-binding domain"/>
    <property type="match status" value="1"/>
</dbReference>
<dbReference type="Pfam" id="PF13191">
    <property type="entry name" value="AAA_16"/>
    <property type="match status" value="1"/>
</dbReference>
<dbReference type="PANTHER" id="PTHR44688">
    <property type="entry name" value="DNA-BINDING TRANSCRIPTIONAL ACTIVATOR DEVR_DOSR"/>
    <property type="match status" value="1"/>
</dbReference>
<dbReference type="SUPFAM" id="SSF52540">
    <property type="entry name" value="P-loop containing nucleoside triphosphate hydrolases"/>
    <property type="match status" value="1"/>
</dbReference>
<feature type="region of interest" description="Disordered" evidence="4">
    <location>
        <begin position="1"/>
        <end position="38"/>
    </location>
</feature>
<keyword evidence="7" id="KW-1185">Reference proteome</keyword>
<protein>
    <submittedName>
        <fullName evidence="6">LuxR family transcriptional regulator</fullName>
    </submittedName>
</protein>
<evidence type="ECO:0000259" key="5">
    <source>
        <dbReference type="PROSITE" id="PS50043"/>
    </source>
</evidence>
<dbReference type="Gene3D" id="3.40.50.300">
    <property type="entry name" value="P-loop containing nucleotide triphosphate hydrolases"/>
    <property type="match status" value="1"/>
</dbReference>
<sequence>MQPHDDQQSLLRSAGSTSGSGLPAAMTPAGAPGTAGQAAHPAMIGRAGVVEEILRNLAGATPGTGCLLVGEPGIGKTAVMQHVLRHLQEDTYIVQVRGSEFAGRTPFGALTFLLSDLDPELSEHPVMILRGLTRLVTERAGGRPVLLAVDNAEELDEFSAMVLTQMVLNRSAGMLVAFRDFSSAPAEFAGLWRDGVLARVDLEPLSVPEAGAYLGSLLGGAVSRAAAVAINDYAGGNPHLLALAQTDFRDAGRLRQHNGSWILAPGEDIRGGRVAGAVMGNLAHLSPAQTRLLQLLSMAESLPLPLVLARLGNTDLDALQEQGIVALDTRPVPDVLISSPVVARSVRAGLTSAQQRQLFEELAPSLNTGLVLDPLVLARWLDSIGEVPGRDLAVGAAGKATALGFPETAVRLISAAFSGTENSGAVIELARARTAQGEYGAALGVLTRFRGSDAVPSAGDRIRLMLAECRVLCIEATGLRDPRSAEAAAEPARMRHTDLFEQAEREIAELDGTEGADTAGLMRELALARAECHSAHGRFLVNASYLAGLEFPDADFRIQRAAWLSEAWSMTNRQDDAVELAGTVERMLEGTSADVHPGVVGRLLHTYLITGALSACERLLAGTPGMEGTHAELAEGLLHAFAGRPEPALAALTPAVDQLMVSGPAAFLPLAAAAAAYCHAVEERSEDARRYLQVQRSAADGGPWAVRRGARHFAALAEATLGGETGSARFVSLAAQDHRRGAYAYELLARLTAMRLGDAESLDDVLSAAANQQGDFAALCELYAKGLGNGDAQMLLRASELAAGAGHVLLAREISEHALGIASGAGDRATVRFIHRSRRTAAPDAPAEAADEFLGALTARERSIARKAVAGTSNKKIAEELGISVRTVEGHLYQVYSKLHVGSRRELARTIAEQAGAKK</sequence>
<accession>A0ABY5YUK4</accession>
<keyword evidence="1" id="KW-0805">Transcription regulation</keyword>
<evidence type="ECO:0000256" key="4">
    <source>
        <dbReference type="SAM" id="MobiDB-lite"/>
    </source>
</evidence>
<dbReference type="SUPFAM" id="SSF46894">
    <property type="entry name" value="C-terminal effector domain of the bipartite response regulators"/>
    <property type="match status" value="1"/>
</dbReference>
<feature type="compositionally biased region" description="Low complexity" evidence="4">
    <location>
        <begin position="21"/>
        <end position="38"/>
    </location>
</feature>